<name>A0A927IL84_9BURK</name>
<keyword evidence="5" id="KW-1185">Reference proteome</keyword>
<reference evidence="4" key="1">
    <citation type="submission" date="2020-09" db="EMBL/GenBank/DDBJ databases">
        <title>Genome seq and assembly of Limnohabitants sp.</title>
        <authorList>
            <person name="Chhetri G."/>
        </authorList>
    </citation>
    <scope>NUCLEOTIDE SEQUENCE</scope>
    <source>
        <strain evidence="4">JUR4</strain>
    </source>
</reference>
<organism evidence="4 5">
    <name type="scientific">Limnohabitans radicicola</name>
    <dbReference type="NCBI Taxonomy" id="2771427"/>
    <lineage>
        <taxon>Bacteria</taxon>
        <taxon>Pseudomonadati</taxon>
        <taxon>Pseudomonadota</taxon>
        <taxon>Betaproteobacteria</taxon>
        <taxon>Burkholderiales</taxon>
        <taxon>Comamonadaceae</taxon>
        <taxon>Limnohabitans</taxon>
    </lineage>
</organism>
<dbReference type="AlphaFoldDB" id="A0A927IL84"/>
<dbReference type="PANTHER" id="PTHR43630">
    <property type="entry name" value="POLY-BETA-1,6-N-ACETYL-D-GLUCOSAMINE SYNTHASE"/>
    <property type="match status" value="1"/>
</dbReference>
<feature type="domain" description="Glycosyltransferase 2-like" evidence="3">
    <location>
        <begin position="12"/>
        <end position="111"/>
    </location>
</feature>
<keyword evidence="2" id="KW-0812">Transmembrane</keyword>
<protein>
    <submittedName>
        <fullName evidence="4">Glycosyltransferase family 2 protein</fullName>
    </submittedName>
</protein>
<dbReference type="Gene3D" id="3.90.550.10">
    <property type="entry name" value="Spore Coat Polysaccharide Biosynthesis Protein SpsA, Chain A"/>
    <property type="match status" value="1"/>
</dbReference>
<sequence>MNTSASRPSLCIGILTLNEEKRIAQCIRSAHFADQILVIDSGSQDQTQALAREAGAEVHDYPDWQGFAEQRNRMLKHCRGDFIFFLDADEEITPALEKEILQAMQSPDDVIWEVMWDQVAYGRALSRMKTTGGVQRMFRSASIDRFEGVVHEGAKMKAGKLPVRTFKARLLHHSRETIYASIQKLAQYSQLGAAKRAQKGKRGGILRGFASGVASFIQLYIFRRGFLCGPEGFLYCLFVALEAFFRYAMLRYDREHLDKIVKR</sequence>
<dbReference type="Proteomes" id="UP000647424">
    <property type="component" value="Unassembled WGS sequence"/>
</dbReference>
<dbReference type="PANTHER" id="PTHR43630:SF2">
    <property type="entry name" value="GLYCOSYLTRANSFERASE"/>
    <property type="match status" value="1"/>
</dbReference>
<evidence type="ECO:0000256" key="2">
    <source>
        <dbReference type="SAM" id="Phobius"/>
    </source>
</evidence>
<evidence type="ECO:0000259" key="3">
    <source>
        <dbReference type="Pfam" id="PF00535"/>
    </source>
</evidence>
<dbReference type="InterPro" id="IPR001173">
    <property type="entry name" value="Glyco_trans_2-like"/>
</dbReference>
<proteinExistence type="inferred from homology"/>
<dbReference type="RefSeq" id="WP_191818347.1">
    <property type="nucleotide sequence ID" value="NZ_JACYFT010000001.1"/>
</dbReference>
<evidence type="ECO:0000313" key="4">
    <source>
        <dbReference type="EMBL" id="MBD8049911.1"/>
    </source>
</evidence>
<dbReference type="InterPro" id="IPR029044">
    <property type="entry name" value="Nucleotide-diphossugar_trans"/>
</dbReference>
<dbReference type="SUPFAM" id="SSF53448">
    <property type="entry name" value="Nucleotide-diphospho-sugar transferases"/>
    <property type="match status" value="1"/>
</dbReference>
<evidence type="ECO:0000256" key="1">
    <source>
        <dbReference type="ARBA" id="ARBA00038494"/>
    </source>
</evidence>
<keyword evidence="2" id="KW-1133">Transmembrane helix</keyword>
<feature type="transmembrane region" description="Helical" evidence="2">
    <location>
        <begin position="205"/>
        <end position="226"/>
    </location>
</feature>
<feature type="transmembrane region" description="Helical" evidence="2">
    <location>
        <begin position="232"/>
        <end position="249"/>
    </location>
</feature>
<evidence type="ECO:0000313" key="5">
    <source>
        <dbReference type="Proteomes" id="UP000647424"/>
    </source>
</evidence>
<gene>
    <name evidence="4" type="ORF">IC609_05105</name>
</gene>
<dbReference type="EMBL" id="JACYFT010000001">
    <property type="protein sequence ID" value="MBD8049911.1"/>
    <property type="molecule type" value="Genomic_DNA"/>
</dbReference>
<accession>A0A927IL84</accession>
<dbReference type="CDD" id="cd02511">
    <property type="entry name" value="Beta4Glucosyltransferase"/>
    <property type="match status" value="1"/>
</dbReference>
<dbReference type="Pfam" id="PF00535">
    <property type="entry name" value="Glycos_transf_2"/>
    <property type="match status" value="1"/>
</dbReference>
<comment type="similarity">
    <text evidence="1">Belongs to the glycosyltransferase 2 family. WaaE/KdtX subfamily.</text>
</comment>
<comment type="caution">
    <text evidence="4">The sequence shown here is derived from an EMBL/GenBank/DDBJ whole genome shotgun (WGS) entry which is preliminary data.</text>
</comment>
<keyword evidence="2" id="KW-0472">Membrane</keyword>